<dbReference type="PANTHER" id="PTHR46890">
    <property type="entry name" value="NON-LTR RETROLELEMENT REVERSE TRANSCRIPTASE-LIKE PROTEIN-RELATED"/>
    <property type="match status" value="1"/>
</dbReference>
<accession>A0A9J5YIK0</accession>
<comment type="caution">
    <text evidence="2">The sequence shown here is derived from an EMBL/GenBank/DDBJ whole genome shotgun (WGS) entry which is preliminary data.</text>
</comment>
<gene>
    <name evidence="2" type="ORF">H5410_031499</name>
</gene>
<keyword evidence="1" id="KW-0812">Transmembrane</keyword>
<dbReference type="InterPro" id="IPR052343">
    <property type="entry name" value="Retrotransposon-Effector_Assoc"/>
</dbReference>
<feature type="transmembrane region" description="Helical" evidence="1">
    <location>
        <begin position="162"/>
        <end position="182"/>
    </location>
</feature>
<dbReference type="AlphaFoldDB" id="A0A9J5YIK0"/>
<keyword evidence="1" id="KW-0472">Membrane</keyword>
<sequence length="217" mass="25393">MPSGENMQRVKDKYNKYFHFEEMFWQQKGLWLEDERDMTTKTVEHFSESVQTGYVISYGEEVKNVMFRFNGDSSSGPDGLTVLSRIIHDRLENILPNLISCFVKGESIIENGDPLSPTLFILSAKVFSRALNSLFDDPQLVGYEMPKWSVNLNHLAYVDDTIILLHLIIILWGKSWLFYTVMKRNHVKRGSFPMKYFECPITHSRENKEHSLIYLKK</sequence>
<name>A0A9J5YIK0_SOLCO</name>
<keyword evidence="3" id="KW-1185">Reference proteome</keyword>
<reference evidence="2 3" key="1">
    <citation type="submission" date="2020-09" db="EMBL/GenBank/DDBJ databases">
        <title>De no assembly of potato wild relative species, Solanum commersonii.</title>
        <authorList>
            <person name="Cho K."/>
        </authorList>
    </citation>
    <scope>NUCLEOTIDE SEQUENCE [LARGE SCALE GENOMIC DNA]</scope>
    <source>
        <strain evidence="2">LZ3.2</strain>
        <tissue evidence="2">Leaf</tissue>
    </source>
</reference>
<dbReference type="Proteomes" id="UP000824120">
    <property type="component" value="Chromosome 6"/>
</dbReference>
<dbReference type="EMBL" id="JACXVP010000006">
    <property type="protein sequence ID" value="KAG5600129.1"/>
    <property type="molecule type" value="Genomic_DNA"/>
</dbReference>
<dbReference type="OrthoDB" id="1431265at2759"/>
<evidence type="ECO:0000256" key="1">
    <source>
        <dbReference type="SAM" id="Phobius"/>
    </source>
</evidence>
<proteinExistence type="predicted"/>
<evidence type="ECO:0008006" key="4">
    <source>
        <dbReference type="Google" id="ProtNLM"/>
    </source>
</evidence>
<evidence type="ECO:0000313" key="3">
    <source>
        <dbReference type="Proteomes" id="UP000824120"/>
    </source>
</evidence>
<keyword evidence="1" id="KW-1133">Transmembrane helix</keyword>
<dbReference type="PANTHER" id="PTHR46890:SF48">
    <property type="entry name" value="RNA-DIRECTED DNA POLYMERASE"/>
    <property type="match status" value="1"/>
</dbReference>
<organism evidence="2 3">
    <name type="scientific">Solanum commersonii</name>
    <name type="common">Commerson's wild potato</name>
    <name type="synonym">Commerson's nightshade</name>
    <dbReference type="NCBI Taxonomy" id="4109"/>
    <lineage>
        <taxon>Eukaryota</taxon>
        <taxon>Viridiplantae</taxon>
        <taxon>Streptophyta</taxon>
        <taxon>Embryophyta</taxon>
        <taxon>Tracheophyta</taxon>
        <taxon>Spermatophyta</taxon>
        <taxon>Magnoliopsida</taxon>
        <taxon>eudicotyledons</taxon>
        <taxon>Gunneridae</taxon>
        <taxon>Pentapetalae</taxon>
        <taxon>asterids</taxon>
        <taxon>lamiids</taxon>
        <taxon>Solanales</taxon>
        <taxon>Solanaceae</taxon>
        <taxon>Solanoideae</taxon>
        <taxon>Solaneae</taxon>
        <taxon>Solanum</taxon>
    </lineage>
</organism>
<evidence type="ECO:0000313" key="2">
    <source>
        <dbReference type="EMBL" id="KAG5600129.1"/>
    </source>
</evidence>
<protein>
    <recommendedName>
        <fullName evidence="4">Reverse transcriptase domain-containing protein</fullName>
    </recommendedName>
</protein>